<gene>
    <name evidence="2" type="ORF">GBAR_LOCUS9920</name>
</gene>
<name>A0AA35WCB0_GEOBA</name>
<dbReference type="Proteomes" id="UP001174909">
    <property type="component" value="Unassembled WGS sequence"/>
</dbReference>
<evidence type="ECO:0000313" key="3">
    <source>
        <dbReference type="Proteomes" id="UP001174909"/>
    </source>
</evidence>
<reference evidence="2" key="1">
    <citation type="submission" date="2023-03" db="EMBL/GenBank/DDBJ databases">
        <authorList>
            <person name="Steffen K."/>
            <person name="Cardenas P."/>
        </authorList>
    </citation>
    <scope>NUCLEOTIDE SEQUENCE</scope>
</reference>
<dbReference type="EMBL" id="CASHTH010001498">
    <property type="protein sequence ID" value="CAI8016133.1"/>
    <property type="molecule type" value="Genomic_DNA"/>
</dbReference>
<organism evidence="2 3">
    <name type="scientific">Geodia barretti</name>
    <name type="common">Barrett's horny sponge</name>
    <dbReference type="NCBI Taxonomy" id="519541"/>
    <lineage>
        <taxon>Eukaryota</taxon>
        <taxon>Metazoa</taxon>
        <taxon>Porifera</taxon>
        <taxon>Demospongiae</taxon>
        <taxon>Heteroscleromorpha</taxon>
        <taxon>Tetractinellida</taxon>
        <taxon>Astrophorina</taxon>
        <taxon>Geodiidae</taxon>
        <taxon>Geodia</taxon>
    </lineage>
</organism>
<sequence length="240" mass="26042">MFKRSSAFPFGGTLGGTPRALAALKGKTEKTHIMATPGSSNPGHEAFLVHLDTLRAAVTDPGGLATALYSRGLIDRLAYQRANLTTLTMLERSQELLSALDGKIAASEAAFDTFLSLISRNPVMEDMCAVLSESRDILAVVEENEPKGQQKGGDATEERQSPSRESSPHPPEESQATGSSPSSEVVKKGRPYKEHCEESFRELKANVAEFVENTTMSDLVEVLEEEQVLDRLKSAILDHL</sequence>
<evidence type="ECO:0000256" key="1">
    <source>
        <dbReference type="SAM" id="MobiDB-lite"/>
    </source>
</evidence>
<evidence type="ECO:0000313" key="2">
    <source>
        <dbReference type="EMBL" id="CAI8016133.1"/>
    </source>
</evidence>
<feature type="compositionally biased region" description="Basic and acidic residues" evidence="1">
    <location>
        <begin position="144"/>
        <end position="172"/>
    </location>
</feature>
<dbReference type="AlphaFoldDB" id="A0AA35WCB0"/>
<proteinExistence type="predicted"/>
<comment type="caution">
    <text evidence="2">The sequence shown here is derived from an EMBL/GenBank/DDBJ whole genome shotgun (WGS) entry which is preliminary data.</text>
</comment>
<protein>
    <submittedName>
        <fullName evidence="2">Uncharacterized protein</fullName>
    </submittedName>
</protein>
<feature type="region of interest" description="Disordered" evidence="1">
    <location>
        <begin position="142"/>
        <end position="193"/>
    </location>
</feature>
<accession>A0AA35WCB0</accession>
<keyword evidence="3" id="KW-1185">Reference proteome</keyword>